<dbReference type="Proteomes" id="UP000199398">
    <property type="component" value="Unassembled WGS sequence"/>
</dbReference>
<dbReference type="GO" id="GO:0003886">
    <property type="term" value="F:DNA (cytosine-5-)-methyltransferase activity"/>
    <property type="evidence" value="ECO:0007669"/>
    <property type="project" value="UniProtKB-EC"/>
</dbReference>
<feature type="active site" evidence="5">
    <location>
        <position position="95"/>
    </location>
</feature>
<gene>
    <name evidence="8" type="ORF">ATL45_1919</name>
    <name evidence="9" type="ORF">SAMN05421805_110125</name>
</gene>
<evidence type="ECO:0000256" key="5">
    <source>
        <dbReference type="PROSITE-ProRule" id="PRU01016"/>
    </source>
</evidence>
<dbReference type="EC" id="2.1.1.37" evidence="7"/>
<dbReference type="InterPro" id="IPR029063">
    <property type="entry name" value="SAM-dependent_MTases_sf"/>
</dbReference>
<evidence type="ECO:0000313" key="11">
    <source>
        <dbReference type="Proteomes" id="UP000270697"/>
    </source>
</evidence>
<keyword evidence="1 5" id="KW-0489">Methyltransferase</keyword>
<dbReference type="InterPro" id="IPR031303">
    <property type="entry name" value="C5_meth_CS"/>
</dbReference>
<dbReference type="PANTHER" id="PTHR10629:SF52">
    <property type="entry name" value="DNA (CYTOSINE-5)-METHYLTRANSFERASE 1"/>
    <property type="match status" value="1"/>
</dbReference>
<reference evidence="9 10" key="1">
    <citation type="submission" date="2016-10" db="EMBL/GenBank/DDBJ databases">
        <authorList>
            <person name="de Groot N.N."/>
        </authorList>
    </citation>
    <scope>NUCLEOTIDE SEQUENCE [LARGE SCALE GENOMIC DNA]</scope>
    <source>
        <strain evidence="9 10">CPCC 201259</strain>
    </source>
</reference>
<reference evidence="8 11" key="2">
    <citation type="submission" date="2018-10" db="EMBL/GenBank/DDBJ databases">
        <title>Sequencing the genomes of 1000 actinobacteria strains.</title>
        <authorList>
            <person name="Klenk H.-P."/>
        </authorList>
    </citation>
    <scope>NUCLEOTIDE SEQUENCE [LARGE SCALE GENOMIC DNA]</scope>
    <source>
        <strain evidence="8 11">DSM 45119</strain>
    </source>
</reference>
<keyword evidence="4" id="KW-0680">Restriction system</keyword>
<evidence type="ECO:0000313" key="10">
    <source>
        <dbReference type="Proteomes" id="UP000199398"/>
    </source>
</evidence>
<name>A0A1I5F0I2_9PSEU</name>
<evidence type="ECO:0000313" key="8">
    <source>
        <dbReference type="EMBL" id="RKT83625.1"/>
    </source>
</evidence>
<dbReference type="SUPFAM" id="SSF53335">
    <property type="entry name" value="S-adenosyl-L-methionine-dependent methyltransferases"/>
    <property type="match status" value="1"/>
</dbReference>
<comment type="catalytic activity">
    <reaction evidence="7">
        <text>a 2'-deoxycytidine in DNA + S-adenosyl-L-methionine = a 5-methyl-2'-deoxycytidine in DNA + S-adenosyl-L-homocysteine + H(+)</text>
        <dbReference type="Rhea" id="RHEA:13681"/>
        <dbReference type="Rhea" id="RHEA-COMP:11369"/>
        <dbReference type="Rhea" id="RHEA-COMP:11370"/>
        <dbReference type="ChEBI" id="CHEBI:15378"/>
        <dbReference type="ChEBI" id="CHEBI:57856"/>
        <dbReference type="ChEBI" id="CHEBI:59789"/>
        <dbReference type="ChEBI" id="CHEBI:85452"/>
        <dbReference type="ChEBI" id="CHEBI:85454"/>
        <dbReference type="EC" id="2.1.1.37"/>
    </reaction>
</comment>
<dbReference type="Proteomes" id="UP000270697">
    <property type="component" value="Unassembled WGS sequence"/>
</dbReference>
<evidence type="ECO:0000256" key="6">
    <source>
        <dbReference type="RuleBase" id="RU000416"/>
    </source>
</evidence>
<dbReference type="InterPro" id="IPR050390">
    <property type="entry name" value="C5-Methyltransferase"/>
</dbReference>
<dbReference type="PROSITE" id="PS00094">
    <property type="entry name" value="C5_MTASE_1"/>
    <property type="match status" value="1"/>
</dbReference>
<proteinExistence type="inferred from homology"/>
<dbReference type="Pfam" id="PF00145">
    <property type="entry name" value="DNA_methylase"/>
    <property type="match status" value="1"/>
</dbReference>
<evidence type="ECO:0000256" key="1">
    <source>
        <dbReference type="ARBA" id="ARBA00022603"/>
    </source>
</evidence>
<sequence length="404" mass="44306">MGASVGSGGPLTSVEICAGAGGQAIGLHDAGFKHKALLEIDPDAVATLRKNADQLDMDEEWILEEDLKKFVNGGVCTRLNIKRGELDLLAGGVPCPPFSIAGKQLGEEDDRDLFPAMLDLVDELFPRAVMIENVRGLLGSPKFSAYRTSILKRLSAQYHVAAVEGDISRTWRIMEAKDFGVPQLRPRAILVAIRKDLVERGHSFIWPVYRIKDGNRGVYDALFDSMKDRCYKHGKEGKRVFREWVKKAGSEANRHAVAPTLVGGSKKHGGADLGPTRAKRAWAELGIDAMGVANDPDDGKCDPERDLFREAGPMLTVKQAAIIQGFPDSWEFSGRKTARYRQVGNAFPPPVAEAVGRAIRAALRPEQQDEVLRNYVMEDSLPAEELPDIQLDMFDSTGFEAVPA</sequence>
<dbReference type="GO" id="GO:0003677">
    <property type="term" value="F:DNA binding"/>
    <property type="evidence" value="ECO:0007669"/>
    <property type="project" value="TreeGrafter"/>
</dbReference>
<dbReference type="AlphaFoldDB" id="A0A1I5F0I2"/>
<evidence type="ECO:0000256" key="7">
    <source>
        <dbReference type="RuleBase" id="RU000417"/>
    </source>
</evidence>
<comment type="similarity">
    <text evidence="5 6">Belongs to the class I-like SAM-binding methyltransferase superfamily. C5-methyltransferase family.</text>
</comment>
<evidence type="ECO:0000313" key="9">
    <source>
        <dbReference type="EMBL" id="SFO17298.1"/>
    </source>
</evidence>
<dbReference type="EMBL" id="FOUP01000010">
    <property type="protein sequence ID" value="SFO17298.1"/>
    <property type="molecule type" value="Genomic_DNA"/>
</dbReference>
<dbReference type="InterPro" id="IPR018117">
    <property type="entry name" value="C5_DNA_meth_AS"/>
</dbReference>
<keyword evidence="2 5" id="KW-0808">Transferase</keyword>
<dbReference type="PRINTS" id="PR00105">
    <property type="entry name" value="C5METTRFRASE"/>
</dbReference>
<dbReference type="GO" id="GO:0009307">
    <property type="term" value="P:DNA restriction-modification system"/>
    <property type="evidence" value="ECO:0007669"/>
    <property type="project" value="UniProtKB-KW"/>
</dbReference>
<protein>
    <recommendedName>
        <fullName evidence="7">Cytosine-specific methyltransferase</fullName>
        <ecNumber evidence="7">2.1.1.37</ecNumber>
    </recommendedName>
</protein>
<evidence type="ECO:0000256" key="2">
    <source>
        <dbReference type="ARBA" id="ARBA00022679"/>
    </source>
</evidence>
<dbReference type="PANTHER" id="PTHR10629">
    <property type="entry name" value="CYTOSINE-SPECIFIC METHYLTRANSFERASE"/>
    <property type="match status" value="1"/>
</dbReference>
<dbReference type="STRING" id="455193.SAMN05421805_110125"/>
<dbReference type="PROSITE" id="PS00095">
    <property type="entry name" value="C5_MTASE_2"/>
    <property type="match status" value="1"/>
</dbReference>
<dbReference type="GO" id="GO:0044027">
    <property type="term" value="P:negative regulation of gene expression via chromosomal CpG island methylation"/>
    <property type="evidence" value="ECO:0007669"/>
    <property type="project" value="TreeGrafter"/>
</dbReference>
<keyword evidence="11" id="KW-1185">Reference proteome</keyword>
<dbReference type="RefSeq" id="WP_218150542.1">
    <property type="nucleotide sequence ID" value="NZ_FOUP01000010.1"/>
</dbReference>
<organism evidence="9 10">
    <name type="scientific">Saccharopolyspora antimicrobica</name>
    <dbReference type="NCBI Taxonomy" id="455193"/>
    <lineage>
        <taxon>Bacteria</taxon>
        <taxon>Bacillati</taxon>
        <taxon>Actinomycetota</taxon>
        <taxon>Actinomycetes</taxon>
        <taxon>Pseudonocardiales</taxon>
        <taxon>Pseudonocardiaceae</taxon>
        <taxon>Saccharopolyspora</taxon>
    </lineage>
</organism>
<dbReference type="Gene3D" id="3.40.50.150">
    <property type="entry name" value="Vaccinia Virus protein VP39"/>
    <property type="match status" value="1"/>
</dbReference>
<dbReference type="PROSITE" id="PS51679">
    <property type="entry name" value="SAM_MT_C5"/>
    <property type="match status" value="1"/>
</dbReference>
<dbReference type="EMBL" id="RBXX01000002">
    <property type="protein sequence ID" value="RKT83625.1"/>
    <property type="molecule type" value="Genomic_DNA"/>
</dbReference>
<dbReference type="InterPro" id="IPR001525">
    <property type="entry name" value="C5_MeTfrase"/>
</dbReference>
<dbReference type="GO" id="GO:0032259">
    <property type="term" value="P:methylation"/>
    <property type="evidence" value="ECO:0007669"/>
    <property type="project" value="UniProtKB-KW"/>
</dbReference>
<evidence type="ECO:0000256" key="3">
    <source>
        <dbReference type="ARBA" id="ARBA00022691"/>
    </source>
</evidence>
<dbReference type="NCBIfam" id="TIGR00675">
    <property type="entry name" value="dcm"/>
    <property type="match status" value="1"/>
</dbReference>
<accession>A0A1I5F0I2</accession>
<dbReference type="Gene3D" id="3.90.120.10">
    <property type="entry name" value="DNA Methylase, subunit A, domain 2"/>
    <property type="match status" value="1"/>
</dbReference>
<evidence type="ECO:0000256" key="4">
    <source>
        <dbReference type="ARBA" id="ARBA00022747"/>
    </source>
</evidence>
<keyword evidence="3 5" id="KW-0949">S-adenosyl-L-methionine</keyword>